<dbReference type="InterPro" id="IPR058407">
    <property type="entry name" value="DUF8094"/>
</dbReference>
<dbReference type="Pfam" id="PF26366">
    <property type="entry name" value="DUF8094"/>
    <property type="match status" value="1"/>
</dbReference>
<keyword evidence="2" id="KW-0812">Transmembrane</keyword>
<keyword evidence="5" id="KW-1185">Reference proteome</keyword>
<protein>
    <recommendedName>
        <fullName evidence="3">DUF8094 domain-containing protein</fullName>
    </recommendedName>
</protein>
<dbReference type="RefSeq" id="WP_344819972.1">
    <property type="nucleotide sequence ID" value="NZ_BAABCP010000002.1"/>
</dbReference>
<comment type="caution">
    <text evidence="4">The sequence shown here is derived from an EMBL/GenBank/DDBJ whole genome shotgun (WGS) entry which is preliminary data.</text>
</comment>
<sequence>MRFVWAVVAFVLATVLIGAGIAQRTIFKGPSEQRMELTVDQPTPYVLVDARVLRANPGLQTLIVRGQGDIFVAYGRTDDMVAWLSDTAYDHVSLTKAQKPKTERVAAAQPPAEGGETSGRSPVGSDLWLDSFADQDALVANLQLTEGNSVLIARDGIEPAPADILVSWALDTRTPWAGPLMATGGLLLAIGIVLYILGIRHQRRGRGPRRKGPGPLPETQPISVPEQREIERGDRSGAQDAPGPQGVSGAQRIAHTARRGALALPALVLTGLLATGCTADSWPQPDAASPTPTASPTVVAPENQKQPVVSEKQGQRIVGEIASTLTRADDELDADLAETRLDGAALAGRQTEYTLRERIEGRDTPLVSPLGKVKILLPEATESWPRTVLALTVAEDDETKPPVMLTMTQTDPWANYRVTAMGDMPASGAFPKVAPAWLGTTRVPAESAFLSLAPAELSGAYSDYVDAGDKSEFAGLFDDMAAEFAQSVRDSRAAVVKKAADAGAAKTSKAEFAMTPSDYEPMSLATLDSGAVVAVSVIDTQTVKPTTSDAVIRFGGDEPAKALTGVKEAAKGYITRWGIQLFFAVPAQGSNQQIRLLAYHQDLMNVEVIK</sequence>
<feature type="region of interest" description="Disordered" evidence="1">
    <location>
        <begin position="204"/>
        <end position="252"/>
    </location>
</feature>
<evidence type="ECO:0000256" key="1">
    <source>
        <dbReference type="SAM" id="MobiDB-lite"/>
    </source>
</evidence>
<feature type="region of interest" description="Disordered" evidence="1">
    <location>
        <begin position="283"/>
        <end position="305"/>
    </location>
</feature>
<organism evidence="4 5">
    <name type="scientific">Microbacterium soli</name>
    <dbReference type="NCBI Taxonomy" id="446075"/>
    <lineage>
        <taxon>Bacteria</taxon>
        <taxon>Bacillati</taxon>
        <taxon>Actinomycetota</taxon>
        <taxon>Actinomycetes</taxon>
        <taxon>Micrococcales</taxon>
        <taxon>Microbacteriaceae</taxon>
        <taxon>Microbacterium</taxon>
    </lineage>
</organism>
<feature type="transmembrane region" description="Helical" evidence="2">
    <location>
        <begin position="176"/>
        <end position="197"/>
    </location>
</feature>
<dbReference type="Proteomes" id="UP001501591">
    <property type="component" value="Unassembled WGS sequence"/>
</dbReference>
<keyword evidence="2" id="KW-0472">Membrane</keyword>
<evidence type="ECO:0000256" key="2">
    <source>
        <dbReference type="SAM" id="Phobius"/>
    </source>
</evidence>
<reference evidence="5" key="1">
    <citation type="journal article" date="2019" name="Int. J. Syst. Evol. Microbiol.">
        <title>The Global Catalogue of Microorganisms (GCM) 10K type strain sequencing project: providing services to taxonomists for standard genome sequencing and annotation.</title>
        <authorList>
            <consortium name="The Broad Institute Genomics Platform"/>
            <consortium name="The Broad Institute Genome Sequencing Center for Infectious Disease"/>
            <person name="Wu L."/>
            <person name="Ma J."/>
        </authorList>
    </citation>
    <scope>NUCLEOTIDE SEQUENCE [LARGE SCALE GENOMIC DNA]</scope>
    <source>
        <strain evidence="5">JCM 17024</strain>
    </source>
</reference>
<evidence type="ECO:0000313" key="4">
    <source>
        <dbReference type="EMBL" id="GAA3945699.1"/>
    </source>
</evidence>
<evidence type="ECO:0000313" key="5">
    <source>
        <dbReference type="Proteomes" id="UP001501591"/>
    </source>
</evidence>
<gene>
    <name evidence="4" type="ORF">GCM10022383_24350</name>
</gene>
<accession>A0ABP7NIT9</accession>
<keyword evidence="2" id="KW-1133">Transmembrane helix</keyword>
<feature type="compositionally biased region" description="Basic and acidic residues" evidence="1">
    <location>
        <begin position="226"/>
        <end position="237"/>
    </location>
</feature>
<feature type="compositionally biased region" description="Low complexity" evidence="1">
    <location>
        <begin position="287"/>
        <end position="301"/>
    </location>
</feature>
<feature type="domain" description="DUF8094" evidence="3">
    <location>
        <begin position="306"/>
        <end position="605"/>
    </location>
</feature>
<dbReference type="EMBL" id="BAABCP010000002">
    <property type="protein sequence ID" value="GAA3945699.1"/>
    <property type="molecule type" value="Genomic_DNA"/>
</dbReference>
<evidence type="ECO:0000259" key="3">
    <source>
        <dbReference type="Pfam" id="PF26366"/>
    </source>
</evidence>
<feature type="region of interest" description="Disordered" evidence="1">
    <location>
        <begin position="100"/>
        <end position="123"/>
    </location>
</feature>
<name>A0ABP7NIT9_9MICO</name>
<proteinExistence type="predicted"/>